<evidence type="ECO:0008006" key="5">
    <source>
        <dbReference type="Google" id="ProtNLM"/>
    </source>
</evidence>
<feature type="repeat" description="PPR" evidence="2">
    <location>
        <begin position="232"/>
        <end position="266"/>
    </location>
</feature>
<dbReference type="InterPro" id="IPR011990">
    <property type="entry name" value="TPR-like_helical_dom_sf"/>
</dbReference>
<feature type="repeat" description="PPR" evidence="2">
    <location>
        <begin position="28"/>
        <end position="62"/>
    </location>
</feature>
<dbReference type="FunFam" id="1.25.40.10:FF:000343">
    <property type="entry name" value="Pentatricopeptide repeat-containing protein At3g58590"/>
    <property type="match status" value="1"/>
</dbReference>
<dbReference type="EMBL" id="CM035442">
    <property type="protein sequence ID" value="KAH7279129.1"/>
    <property type="molecule type" value="Genomic_DNA"/>
</dbReference>
<protein>
    <recommendedName>
        <fullName evidence="5">Pentatricopeptide repeat-containing protein</fullName>
    </recommendedName>
</protein>
<dbReference type="Gene3D" id="1.25.40.10">
    <property type="entry name" value="Tetratricopeptide repeat domain"/>
    <property type="match status" value="5"/>
</dbReference>
<dbReference type="Proteomes" id="UP000825935">
    <property type="component" value="Chromosome 37"/>
</dbReference>
<reference evidence="3" key="1">
    <citation type="submission" date="2021-08" db="EMBL/GenBank/DDBJ databases">
        <title>WGS assembly of Ceratopteris richardii.</title>
        <authorList>
            <person name="Marchant D.B."/>
            <person name="Chen G."/>
            <person name="Jenkins J."/>
            <person name="Shu S."/>
            <person name="Leebens-Mack J."/>
            <person name="Grimwood J."/>
            <person name="Schmutz J."/>
            <person name="Soltis P."/>
            <person name="Soltis D."/>
            <person name="Chen Z.-H."/>
        </authorList>
    </citation>
    <scope>NUCLEOTIDE SEQUENCE</scope>
    <source>
        <strain evidence="3">Whitten #5841</strain>
        <tissue evidence="3">Leaf</tissue>
    </source>
</reference>
<proteinExistence type="predicted"/>
<dbReference type="InterPro" id="IPR002885">
    <property type="entry name" value="PPR_rpt"/>
</dbReference>
<dbReference type="Pfam" id="PF13041">
    <property type="entry name" value="PPR_2"/>
    <property type="match status" value="4"/>
</dbReference>
<dbReference type="GO" id="GO:0009451">
    <property type="term" value="P:RNA modification"/>
    <property type="evidence" value="ECO:0007669"/>
    <property type="project" value="InterPro"/>
</dbReference>
<evidence type="ECO:0000256" key="2">
    <source>
        <dbReference type="PROSITE-ProRule" id="PRU00708"/>
    </source>
</evidence>
<dbReference type="PROSITE" id="PS51375">
    <property type="entry name" value="PPR"/>
    <property type="match status" value="5"/>
</dbReference>
<dbReference type="PANTHER" id="PTHR47926">
    <property type="entry name" value="PENTATRICOPEPTIDE REPEAT-CONTAINING PROTEIN"/>
    <property type="match status" value="1"/>
</dbReference>
<dbReference type="Pfam" id="PF01535">
    <property type="entry name" value="PPR"/>
    <property type="match status" value="3"/>
</dbReference>
<evidence type="ECO:0000256" key="1">
    <source>
        <dbReference type="ARBA" id="ARBA00022737"/>
    </source>
</evidence>
<gene>
    <name evidence="3" type="ORF">KP509_37G006400</name>
</gene>
<dbReference type="OMA" id="TIRGCHA"/>
<comment type="caution">
    <text evidence="3">The sequence shown here is derived from an EMBL/GenBank/DDBJ whole genome shotgun (WGS) entry which is preliminary data.</text>
</comment>
<feature type="repeat" description="PPR" evidence="2">
    <location>
        <begin position="501"/>
        <end position="535"/>
    </location>
</feature>
<name>A0A8T2Q5Z2_CERRI</name>
<keyword evidence="4" id="KW-1185">Reference proteome</keyword>
<organism evidence="3 4">
    <name type="scientific">Ceratopteris richardii</name>
    <name type="common">Triangle waterfern</name>
    <dbReference type="NCBI Taxonomy" id="49495"/>
    <lineage>
        <taxon>Eukaryota</taxon>
        <taxon>Viridiplantae</taxon>
        <taxon>Streptophyta</taxon>
        <taxon>Embryophyta</taxon>
        <taxon>Tracheophyta</taxon>
        <taxon>Polypodiopsida</taxon>
        <taxon>Polypodiidae</taxon>
        <taxon>Polypodiales</taxon>
        <taxon>Pteridineae</taxon>
        <taxon>Pteridaceae</taxon>
        <taxon>Parkerioideae</taxon>
        <taxon>Ceratopteris</taxon>
    </lineage>
</organism>
<dbReference type="AlphaFoldDB" id="A0A8T2Q5Z2"/>
<dbReference type="PANTHER" id="PTHR47926:SF533">
    <property type="entry name" value="DYW DOMAIN-CONTAINING PROTEIN"/>
    <property type="match status" value="1"/>
</dbReference>
<feature type="repeat" description="PPR" evidence="2">
    <location>
        <begin position="131"/>
        <end position="165"/>
    </location>
</feature>
<dbReference type="NCBIfam" id="TIGR00756">
    <property type="entry name" value="PPR"/>
    <property type="match status" value="3"/>
</dbReference>
<sequence length="654" mass="73014">MQNSCLRNLCQKRLLEDALFLFCRMERDQYCWNLMMSDCIGLGCTDHAFILFDQMQQEGLMPNKFIYATIISGCSMHQDIDPGLRMHARIQSSRERFTADPVVQTALVNFYGSFGKLKIARHIFDEDPGQDVALWNSMLRVLTRDGQAETCWMLYSQMQQLGIIFNKVTCTILLSICTDEANLKQGKALHCWTVNAGLENNVVVGTALVNMYSKCRDIAAAFIIFNNIVHQDIILWNSIISGQALNGMSEEAFRSFNQMEQEGMMPNVSTYTSVLDVCVCPSTLQNGRLLHARVVSMGFTTESAVGAALINMYAKCGVLNAALDIFNKFDGYQNTILWNTMISVYAKHGTYSNTMLLYWKMGRKMIVADNVTFVSILSLVSKNSDLNDGRLIHIHATLIGLDLDVGVANALVSMYGLCGEFLDAFVIFNRTSCQDTITFVNMITACTNQALIAEGRRIHAKIEGTKMEQNVVIGNALVNMYSKCGSLVEAQKMFEKMPEKNVVTWSTIITAYAQHGEGEKAFYRYREMYKKSVIPDNVTLAGLLVAFSHAGNLAEAHVFFHSVIHYHNGLLLEHLNCMIDLLGRSGALDLAEQLVSYMPFLPNSLSWTMLASACFIHMDTIRGCHAVNHALVLDVDDGTTYVLLANIYGASINV</sequence>
<dbReference type="GO" id="GO:0003723">
    <property type="term" value="F:RNA binding"/>
    <property type="evidence" value="ECO:0007669"/>
    <property type="project" value="InterPro"/>
</dbReference>
<dbReference type="OrthoDB" id="1882346at2759"/>
<dbReference type="FunFam" id="1.25.40.10:FF:000158">
    <property type="entry name" value="pentatricopeptide repeat-containing protein At2g33680"/>
    <property type="match status" value="1"/>
</dbReference>
<dbReference type="GO" id="GO:0048731">
    <property type="term" value="P:system development"/>
    <property type="evidence" value="ECO:0007669"/>
    <property type="project" value="UniProtKB-ARBA"/>
</dbReference>
<keyword evidence="1" id="KW-0677">Repeat</keyword>
<evidence type="ECO:0000313" key="4">
    <source>
        <dbReference type="Proteomes" id="UP000825935"/>
    </source>
</evidence>
<evidence type="ECO:0000313" key="3">
    <source>
        <dbReference type="EMBL" id="KAH7279129.1"/>
    </source>
</evidence>
<dbReference type="InterPro" id="IPR046960">
    <property type="entry name" value="PPR_At4g14850-like_plant"/>
</dbReference>
<feature type="repeat" description="PPR" evidence="2">
    <location>
        <begin position="470"/>
        <end position="500"/>
    </location>
</feature>
<accession>A0A8T2Q5Z2</accession>